<sequence>MQTQNLGFLLTDIIRLMRREYTKSNLEMTPMQARALVYVARSEGIRQVALAEMLDIQPITLARLIDQLAEDNLVERRPDPTDRRAYGLYLTDQACPLLEKIDEEVKRVQEKALQGLTEEQASAMLNALLIVHTNLSTDLPNID</sequence>
<reference evidence="5 6" key="1">
    <citation type="submission" date="2018-06" db="EMBL/GenBank/DDBJ databases">
        <title>Genomic Encyclopedia of Type Strains, Phase III (KMG-III): the genomes of soil and plant-associated and newly described type strains.</title>
        <authorList>
            <person name="Whitman W."/>
        </authorList>
    </citation>
    <scope>NUCLEOTIDE SEQUENCE [LARGE SCALE GENOMIC DNA]</scope>
    <source>
        <strain evidence="5 6">CECT 7730</strain>
    </source>
</reference>
<dbReference type="EMBL" id="QKLW01000006">
    <property type="protein sequence ID" value="PYF80506.1"/>
    <property type="molecule type" value="Genomic_DNA"/>
</dbReference>
<dbReference type="SMART" id="SM00347">
    <property type="entry name" value="HTH_MARR"/>
    <property type="match status" value="1"/>
</dbReference>
<keyword evidence="3" id="KW-0804">Transcription</keyword>
<dbReference type="PANTHER" id="PTHR42756:SF1">
    <property type="entry name" value="TRANSCRIPTIONAL REPRESSOR OF EMRAB OPERON"/>
    <property type="match status" value="1"/>
</dbReference>
<evidence type="ECO:0000256" key="3">
    <source>
        <dbReference type="ARBA" id="ARBA00023163"/>
    </source>
</evidence>
<keyword evidence="2 5" id="KW-0238">DNA-binding</keyword>
<protein>
    <submittedName>
        <fullName evidence="5">DNA-binding MarR family transcriptional regulator</fullName>
    </submittedName>
</protein>
<accession>A0A318UVM3</accession>
<dbReference type="Proteomes" id="UP000247551">
    <property type="component" value="Unassembled WGS sequence"/>
</dbReference>
<dbReference type="PRINTS" id="PR00598">
    <property type="entry name" value="HTHMARR"/>
</dbReference>
<evidence type="ECO:0000256" key="2">
    <source>
        <dbReference type="ARBA" id="ARBA00023125"/>
    </source>
</evidence>
<keyword evidence="6" id="KW-1185">Reference proteome</keyword>
<proteinExistence type="predicted"/>
<dbReference type="PROSITE" id="PS50995">
    <property type="entry name" value="HTH_MARR_2"/>
    <property type="match status" value="1"/>
</dbReference>
<dbReference type="Pfam" id="PF12802">
    <property type="entry name" value="MarR_2"/>
    <property type="match status" value="1"/>
</dbReference>
<feature type="domain" description="HTH marR-type" evidence="4">
    <location>
        <begin position="1"/>
        <end position="133"/>
    </location>
</feature>
<evidence type="ECO:0000259" key="4">
    <source>
        <dbReference type="PROSITE" id="PS50995"/>
    </source>
</evidence>
<dbReference type="RefSeq" id="WP_110576421.1">
    <property type="nucleotide sequence ID" value="NZ_QKLW01000006.1"/>
</dbReference>
<dbReference type="InterPro" id="IPR036390">
    <property type="entry name" value="WH_DNA-bd_sf"/>
</dbReference>
<dbReference type="InterPro" id="IPR036388">
    <property type="entry name" value="WH-like_DNA-bd_sf"/>
</dbReference>
<dbReference type="Gene3D" id="1.10.10.10">
    <property type="entry name" value="Winged helix-like DNA-binding domain superfamily/Winged helix DNA-binding domain"/>
    <property type="match status" value="1"/>
</dbReference>
<keyword evidence="1" id="KW-0805">Transcription regulation</keyword>
<evidence type="ECO:0000256" key="1">
    <source>
        <dbReference type="ARBA" id="ARBA00023015"/>
    </source>
</evidence>
<dbReference type="AlphaFoldDB" id="A0A318UVM3"/>
<gene>
    <name evidence="5" type="ORF">DFP75_106147</name>
</gene>
<dbReference type="GO" id="GO:0003677">
    <property type="term" value="F:DNA binding"/>
    <property type="evidence" value="ECO:0007669"/>
    <property type="project" value="UniProtKB-KW"/>
</dbReference>
<dbReference type="SUPFAM" id="SSF46785">
    <property type="entry name" value="Winged helix' DNA-binding domain"/>
    <property type="match status" value="1"/>
</dbReference>
<evidence type="ECO:0000313" key="6">
    <source>
        <dbReference type="Proteomes" id="UP000247551"/>
    </source>
</evidence>
<comment type="caution">
    <text evidence="5">The sequence shown here is derived from an EMBL/GenBank/DDBJ whole genome shotgun (WGS) entry which is preliminary data.</text>
</comment>
<dbReference type="GO" id="GO:0003700">
    <property type="term" value="F:DNA-binding transcription factor activity"/>
    <property type="evidence" value="ECO:0007669"/>
    <property type="project" value="InterPro"/>
</dbReference>
<organism evidence="5 6">
    <name type="scientific">Marinomonas alcarazii</name>
    <dbReference type="NCBI Taxonomy" id="491949"/>
    <lineage>
        <taxon>Bacteria</taxon>
        <taxon>Pseudomonadati</taxon>
        <taxon>Pseudomonadota</taxon>
        <taxon>Gammaproteobacteria</taxon>
        <taxon>Oceanospirillales</taxon>
        <taxon>Oceanospirillaceae</taxon>
        <taxon>Marinomonas</taxon>
    </lineage>
</organism>
<dbReference type="InterPro" id="IPR000835">
    <property type="entry name" value="HTH_MarR-typ"/>
</dbReference>
<evidence type="ECO:0000313" key="5">
    <source>
        <dbReference type="EMBL" id="PYF80506.1"/>
    </source>
</evidence>
<dbReference type="PANTHER" id="PTHR42756">
    <property type="entry name" value="TRANSCRIPTIONAL REGULATOR, MARR"/>
    <property type="match status" value="1"/>
</dbReference>
<name>A0A318UVM3_9GAMM</name>